<organism evidence="3">
    <name type="scientific">Metarhizium acridum (strain CQMa 102)</name>
    <dbReference type="NCBI Taxonomy" id="655827"/>
    <lineage>
        <taxon>Eukaryota</taxon>
        <taxon>Fungi</taxon>
        <taxon>Dikarya</taxon>
        <taxon>Ascomycota</taxon>
        <taxon>Pezizomycotina</taxon>
        <taxon>Sordariomycetes</taxon>
        <taxon>Hypocreomycetidae</taxon>
        <taxon>Hypocreales</taxon>
        <taxon>Clavicipitaceae</taxon>
        <taxon>Metarhizium</taxon>
    </lineage>
</organism>
<evidence type="ECO:0000313" key="3">
    <source>
        <dbReference type="Proteomes" id="UP000002499"/>
    </source>
</evidence>
<evidence type="ECO:0000313" key="2">
    <source>
        <dbReference type="EMBL" id="EFY84921.1"/>
    </source>
</evidence>
<keyword evidence="3" id="KW-1185">Reference proteome</keyword>
<dbReference type="KEGG" id="maw:19253342"/>
<dbReference type="EMBL" id="GL698598">
    <property type="protein sequence ID" value="EFY84921.1"/>
    <property type="molecule type" value="Genomic_DNA"/>
</dbReference>
<reference evidence="2 3" key="1">
    <citation type="journal article" date="2011" name="PLoS Genet.">
        <title>Genome sequencing and comparative transcriptomics of the model entomopathogenic fungi Metarhizium anisopliae and M. acridum.</title>
        <authorList>
            <person name="Gao Q."/>
            <person name="Jin K."/>
            <person name="Ying S.H."/>
            <person name="Zhang Y."/>
            <person name="Xiao G."/>
            <person name="Shang Y."/>
            <person name="Duan Z."/>
            <person name="Hu X."/>
            <person name="Xie X.Q."/>
            <person name="Zhou G."/>
            <person name="Peng G."/>
            <person name="Luo Z."/>
            <person name="Huang W."/>
            <person name="Wang B."/>
            <person name="Fang W."/>
            <person name="Wang S."/>
            <person name="Zhong Y."/>
            <person name="Ma L.J."/>
            <person name="St Leger R.J."/>
            <person name="Zhao G.P."/>
            <person name="Pei Y."/>
            <person name="Feng M.G."/>
            <person name="Xia Y."/>
            <person name="Wang C."/>
        </authorList>
    </citation>
    <scope>NUCLEOTIDE SEQUENCE [LARGE SCALE GENOMIC DNA]</scope>
    <source>
        <strain evidence="2 3">CQMa 102</strain>
    </source>
</reference>
<dbReference type="Proteomes" id="UP000002499">
    <property type="component" value="Unassembled WGS sequence"/>
</dbReference>
<protein>
    <submittedName>
        <fullName evidence="2">Uncharacterized protein</fullName>
    </submittedName>
</protein>
<dbReference type="InParanoid" id="E9EGN3"/>
<dbReference type="eggNOG" id="ENOG502RMSM">
    <property type="taxonomic scope" value="Eukaryota"/>
</dbReference>
<keyword evidence="1" id="KW-1133">Transmembrane helix</keyword>
<keyword evidence="1" id="KW-0812">Transmembrane</keyword>
<gene>
    <name evidence="2" type="ORF">MAC_09031</name>
</gene>
<proteinExistence type="predicted"/>
<dbReference type="AlphaFoldDB" id="E9EGN3"/>
<accession>E9EGN3</accession>
<dbReference type="HOGENOM" id="CLU_039749_0_0_1"/>
<evidence type="ECO:0000256" key="1">
    <source>
        <dbReference type="SAM" id="Phobius"/>
    </source>
</evidence>
<sequence length="330" mass="36747">MSTSIRDGGIGAAVGVIIGILLGAASVWFYFVKQRQAQIVPLEVTTFRERIEQELKIQAEPPRKMKQVVSGLELSCKEDGSLRLALGMACVPFANNAPTFYHTEKLSEVPDAFEESLRRLCLDEVLTETLKDLLLDPKTRLFAIVHLQVRVVFSNLDIHTIGPLSLLPSFVTGFIQSLPLSTKSYTGQSKKHGLCPLTLWRILTVYSMTTDKIIGPGPAIKPAKNLEPQIKRVVNALADVLDVFAKEHDGKGPTHREEIDLAVRDALGVGYEIFSHRFEWQYSWDPEPTRDGITITPGLLQLCDQDGMSLWEPELMEGLPDLRIPGKHPL</sequence>
<name>E9EGN3_METAQ</name>
<feature type="transmembrane region" description="Helical" evidence="1">
    <location>
        <begin position="12"/>
        <end position="31"/>
    </location>
</feature>
<dbReference type="OrthoDB" id="5421765at2759"/>
<keyword evidence="1" id="KW-0472">Membrane</keyword>
<dbReference type="GeneID" id="19253342"/>
<dbReference type="OMA" id="LERECWH"/>